<evidence type="ECO:0000313" key="3">
    <source>
        <dbReference type="Proteomes" id="UP001601444"/>
    </source>
</evidence>
<feature type="domain" description="Serine aminopeptidase S33" evidence="1">
    <location>
        <begin position="11"/>
        <end position="126"/>
    </location>
</feature>
<evidence type="ECO:0000259" key="1">
    <source>
        <dbReference type="Pfam" id="PF12146"/>
    </source>
</evidence>
<dbReference type="Proteomes" id="UP001601444">
    <property type="component" value="Unassembled WGS sequence"/>
</dbReference>
<accession>A0ABW6PVC7</accession>
<protein>
    <submittedName>
        <fullName evidence="2">Alpha/beta fold hydrolase</fullName>
    </submittedName>
</protein>
<evidence type="ECO:0000313" key="2">
    <source>
        <dbReference type="EMBL" id="MFF0546391.1"/>
    </source>
</evidence>
<dbReference type="Gene3D" id="3.40.50.1820">
    <property type="entry name" value="alpha/beta hydrolase"/>
    <property type="match status" value="1"/>
</dbReference>
<reference evidence="2 3" key="1">
    <citation type="submission" date="2024-10" db="EMBL/GenBank/DDBJ databases">
        <title>The Natural Products Discovery Center: Release of the First 8490 Sequenced Strains for Exploring Actinobacteria Biosynthetic Diversity.</title>
        <authorList>
            <person name="Kalkreuter E."/>
            <person name="Kautsar S.A."/>
            <person name="Yang D."/>
            <person name="Bader C.D."/>
            <person name="Teijaro C.N."/>
            <person name="Fluegel L."/>
            <person name="Davis C.M."/>
            <person name="Simpson J.R."/>
            <person name="Lauterbach L."/>
            <person name="Steele A.D."/>
            <person name="Gui C."/>
            <person name="Meng S."/>
            <person name="Li G."/>
            <person name="Viehrig K."/>
            <person name="Ye F."/>
            <person name="Su P."/>
            <person name="Kiefer A.F."/>
            <person name="Nichols A."/>
            <person name="Cepeda A.J."/>
            <person name="Yan W."/>
            <person name="Fan B."/>
            <person name="Jiang Y."/>
            <person name="Adhikari A."/>
            <person name="Zheng C.-J."/>
            <person name="Schuster L."/>
            <person name="Cowan T.M."/>
            <person name="Smanski M.J."/>
            <person name="Chevrette M.G."/>
            <person name="De Carvalho L.P.S."/>
            <person name="Shen B."/>
        </authorList>
    </citation>
    <scope>NUCLEOTIDE SEQUENCE [LARGE SCALE GENOMIC DNA]</scope>
    <source>
        <strain evidence="2 3">NPDC004045</strain>
    </source>
</reference>
<dbReference type="Pfam" id="PF12146">
    <property type="entry name" value="Hydrolase_4"/>
    <property type="match status" value="1"/>
</dbReference>
<organism evidence="2 3">
    <name type="scientific">Nocardia thailandica</name>
    <dbReference type="NCBI Taxonomy" id="257275"/>
    <lineage>
        <taxon>Bacteria</taxon>
        <taxon>Bacillati</taxon>
        <taxon>Actinomycetota</taxon>
        <taxon>Actinomycetes</taxon>
        <taxon>Mycobacteriales</taxon>
        <taxon>Nocardiaceae</taxon>
        <taxon>Nocardia</taxon>
    </lineage>
</organism>
<dbReference type="SUPFAM" id="SSF53474">
    <property type="entry name" value="alpha/beta-Hydrolases"/>
    <property type="match status" value="1"/>
</dbReference>
<name>A0ABW6PVC7_9NOCA</name>
<gene>
    <name evidence="2" type="ORF">ACFYTF_26510</name>
</gene>
<dbReference type="GO" id="GO:0016787">
    <property type="term" value="F:hydrolase activity"/>
    <property type="evidence" value="ECO:0007669"/>
    <property type="project" value="UniProtKB-KW"/>
</dbReference>
<keyword evidence="2" id="KW-0378">Hydrolase</keyword>
<comment type="caution">
    <text evidence="2">The sequence shown here is derived from an EMBL/GenBank/DDBJ whole genome shotgun (WGS) entry which is preliminary data.</text>
</comment>
<proteinExistence type="predicted"/>
<dbReference type="RefSeq" id="WP_387702752.1">
    <property type="nucleotide sequence ID" value="NZ_JBIAMX010000021.1"/>
</dbReference>
<dbReference type="EMBL" id="JBIAMX010000021">
    <property type="protein sequence ID" value="MFF0546391.1"/>
    <property type="molecule type" value="Genomic_DNA"/>
</dbReference>
<sequence length="271" mass="28971">MESPVPETALPDPLVLIAPAMAIGSRFYRPLVSAFAARGWEARALPRRGFEKGQPPASRSNDWSYRDEIDTIGRAVAAARAEAPGRPVVLLGHSLGAQLVAGHELTHPPADGIVTVAGSLPWFRYYPRLGLHVAAMAALVPVATTLFGHLPKPAFGAPGARTMMREWARMVLTGTPPFPNADPIRTPALVVALEGDELAPTRGIDAFARGMIEPGRATRWDYRAQDAPAGGGVDHVQWVRTPEAVVDRIVGWWHGQAAARATVGATEPGRD</sequence>
<keyword evidence="3" id="KW-1185">Reference proteome</keyword>
<dbReference type="InterPro" id="IPR029058">
    <property type="entry name" value="AB_hydrolase_fold"/>
</dbReference>
<dbReference type="InterPro" id="IPR022742">
    <property type="entry name" value="Hydrolase_4"/>
</dbReference>